<protein>
    <submittedName>
        <fullName evidence="6">Ferredoxin--NADP(+) reductase, actinobacterial (Eukaryote-like) type</fullName>
        <ecNumber evidence="6">1.18.1.2</ecNumber>
    </submittedName>
</protein>
<keyword evidence="5 6" id="KW-0560">Oxidoreductase</keyword>
<accession>A0A3B0UN62</accession>
<name>A0A3B0UN62_9ZZZZ</name>
<evidence type="ECO:0000256" key="2">
    <source>
        <dbReference type="ARBA" id="ARBA00022630"/>
    </source>
</evidence>
<evidence type="ECO:0000256" key="5">
    <source>
        <dbReference type="ARBA" id="ARBA00023002"/>
    </source>
</evidence>
<gene>
    <name evidence="6" type="ORF">MNBD_CHLOROFLEXI01-4916</name>
</gene>
<reference evidence="6" key="1">
    <citation type="submission" date="2018-06" db="EMBL/GenBank/DDBJ databases">
        <authorList>
            <person name="Zhirakovskaya E."/>
        </authorList>
    </citation>
    <scope>NUCLEOTIDE SEQUENCE</scope>
</reference>
<evidence type="ECO:0000313" key="6">
    <source>
        <dbReference type="EMBL" id="VAW32545.1"/>
    </source>
</evidence>
<organism evidence="6">
    <name type="scientific">hydrothermal vent metagenome</name>
    <dbReference type="NCBI Taxonomy" id="652676"/>
    <lineage>
        <taxon>unclassified sequences</taxon>
        <taxon>metagenomes</taxon>
        <taxon>ecological metagenomes</taxon>
    </lineage>
</organism>
<dbReference type="InterPro" id="IPR036188">
    <property type="entry name" value="FAD/NAD-bd_sf"/>
</dbReference>
<proteinExistence type="predicted"/>
<keyword evidence="3" id="KW-0274">FAD</keyword>
<dbReference type="SUPFAM" id="SSF51971">
    <property type="entry name" value="Nucleotide-binding domain"/>
    <property type="match status" value="1"/>
</dbReference>
<keyword evidence="2" id="KW-0285">Flavoprotein</keyword>
<dbReference type="AlphaFoldDB" id="A0A3B0UN62"/>
<dbReference type="GO" id="GO:0004324">
    <property type="term" value="F:ferredoxin-NADP+ reductase activity"/>
    <property type="evidence" value="ECO:0007669"/>
    <property type="project" value="UniProtKB-EC"/>
</dbReference>
<evidence type="ECO:0000256" key="1">
    <source>
        <dbReference type="ARBA" id="ARBA00001974"/>
    </source>
</evidence>
<evidence type="ECO:0000256" key="4">
    <source>
        <dbReference type="ARBA" id="ARBA00022857"/>
    </source>
</evidence>
<dbReference type="PANTHER" id="PTHR48467">
    <property type="entry name" value="GLUTAMATE SYNTHASE 1 [NADH], CHLOROPLASTIC-LIKE"/>
    <property type="match status" value="1"/>
</dbReference>
<feature type="non-terminal residue" evidence="6">
    <location>
        <position position="1"/>
    </location>
</feature>
<dbReference type="PANTHER" id="PTHR48467:SF1">
    <property type="entry name" value="GLUTAMATE SYNTHASE 1 [NADH], CHLOROPLASTIC-LIKE"/>
    <property type="match status" value="1"/>
</dbReference>
<evidence type="ECO:0000256" key="3">
    <source>
        <dbReference type="ARBA" id="ARBA00022827"/>
    </source>
</evidence>
<keyword evidence="4" id="KW-0521">NADP</keyword>
<dbReference type="InterPro" id="IPR055275">
    <property type="entry name" value="Ferredox_Rdtase"/>
</dbReference>
<dbReference type="EC" id="1.18.1.2" evidence="6"/>
<dbReference type="SUPFAM" id="SSF51905">
    <property type="entry name" value="FAD/NAD(P)-binding domain"/>
    <property type="match status" value="1"/>
</dbReference>
<dbReference type="Gene3D" id="3.50.50.60">
    <property type="entry name" value="FAD/NAD(P)-binding domain"/>
    <property type="match status" value="1"/>
</dbReference>
<sequence>GNVAVDVARVLCRSIEELAKTDIADYALEALRHSKVKEVVMLGRRGPAQAAFTAPEAKELGDLTGVDTIILPEEAALDPLSQDALADADRGTARKVQIIQELGQRVLTGKPKRLTIRFLVSPTELGSDGNGKVASMKLVKNELYQTETGTLRPRATETVEDVPVGLVFRSIGYRGVPLDGVPFHDRWGVILNEKGRVLDGDSNEPVLGEYTAGWIKRGPSGVIGTNKPDAAETAECMLADLAEGKYLTPAHPELDAATQMVQKNQPNFVTYEDWLRLDEMETAAGAEQGRPRVKFTEVAAMLQALDKQ</sequence>
<dbReference type="EMBL" id="UOEU01000370">
    <property type="protein sequence ID" value="VAW32545.1"/>
    <property type="molecule type" value="Genomic_DNA"/>
</dbReference>
<comment type="cofactor">
    <cofactor evidence="1">
        <name>FAD</name>
        <dbReference type="ChEBI" id="CHEBI:57692"/>
    </cofactor>
</comment>